<protein>
    <recommendedName>
        <fullName evidence="3">Reverse transcriptase domain-containing protein</fullName>
    </recommendedName>
</protein>
<reference evidence="1 2" key="1">
    <citation type="submission" date="2014-04" db="EMBL/GenBank/DDBJ databases">
        <authorList>
            <consortium name="DOE Joint Genome Institute"/>
            <person name="Kuo A."/>
            <person name="Ruytinx J."/>
            <person name="Rineau F."/>
            <person name="Colpaert J."/>
            <person name="Kohler A."/>
            <person name="Nagy L.G."/>
            <person name="Floudas D."/>
            <person name="Copeland A."/>
            <person name="Barry K.W."/>
            <person name="Cichocki N."/>
            <person name="Veneault-Fourrey C."/>
            <person name="LaButti K."/>
            <person name="Lindquist E.A."/>
            <person name="Lipzen A."/>
            <person name="Lundell T."/>
            <person name="Morin E."/>
            <person name="Murat C."/>
            <person name="Sun H."/>
            <person name="Tunlid A."/>
            <person name="Henrissat B."/>
            <person name="Grigoriev I.V."/>
            <person name="Hibbett D.S."/>
            <person name="Martin F."/>
            <person name="Nordberg H.P."/>
            <person name="Cantor M.N."/>
            <person name="Hua S.X."/>
        </authorList>
    </citation>
    <scope>NUCLEOTIDE SEQUENCE [LARGE SCALE GENOMIC DNA]</scope>
    <source>
        <strain evidence="1 2">UH-Slu-Lm8-n1</strain>
    </source>
</reference>
<dbReference type="AlphaFoldDB" id="A0A0D0ACA9"/>
<dbReference type="HOGENOM" id="CLU_169846_2_0_1"/>
<name>A0A0D0ACA9_9AGAM</name>
<evidence type="ECO:0000313" key="1">
    <source>
        <dbReference type="EMBL" id="KIK31872.1"/>
    </source>
</evidence>
<dbReference type="InParanoid" id="A0A0D0ACA9"/>
<feature type="non-terminal residue" evidence="1">
    <location>
        <position position="74"/>
    </location>
</feature>
<gene>
    <name evidence="1" type="ORF">CY34DRAFT_60690</name>
</gene>
<sequence length="74" mass="8231">LDNRTTHLFFDNYQSNLFNVPDGLDQGCPLSPFGFITYNSGVLTVTDPNPRSGELSLGFIDDMALVARGRTYEE</sequence>
<evidence type="ECO:0000313" key="2">
    <source>
        <dbReference type="Proteomes" id="UP000054485"/>
    </source>
</evidence>
<accession>A0A0D0ACA9</accession>
<dbReference type="Proteomes" id="UP000054485">
    <property type="component" value="Unassembled WGS sequence"/>
</dbReference>
<feature type="non-terminal residue" evidence="1">
    <location>
        <position position="1"/>
    </location>
</feature>
<reference evidence="2" key="2">
    <citation type="submission" date="2015-01" db="EMBL/GenBank/DDBJ databases">
        <title>Evolutionary Origins and Diversification of the Mycorrhizal Mutualists.</title>
        <authorList>
            <consortium name="DOE Joint Genome Institute"/>
            <consortium name="Mycorrhizal Genomics Consortium"/>
            <person name="Kohler A."/>
            <person name="Kuo A."/>
            <person name="Nagy L.G."/>
            <person name="Floudas D."/>
            <person name="Copeland A."/>
            <person name="Barry K.W."/>
            <person name="Cichocki N."/>
            <person name="Veneault-Fourrey C."/>
            <person name="LaButti K."/>
            <person name="Lindquist E.A."/>
            <person name="Lipzen A."/>
            <person name="Lundell T."/>
            <person name="Morin E."/>
            <person name="Murat C."/>
            <person name="Riley R."/>
            <person name="Ohm R."/>
            <person name="Sun H."/>
            <person name="Tunlid A."/>
            <person name="Henrissat B."/>
            <person name="Grigoriev I.V."/>
            <person name="Hibbett D.S."/>
            <person name="Martin F."/>
        </authorList>
    </citation>
    <scope>NUCLEOTIDE SEQUENCE [LARGE SCALE GENOMIC DNA]</scope>
    <source>
        <strain evidence="2">UH-Slu-Lm8-n1</strain>
    </source>
</reference>
<dbReference type="EMBL" id="KN836569">
    <property type="protein sequence ID" value="KIK31872.1"/>
    <property type="molecule type" value="Genomic_DNA"/>
</dbReference>
<proteinExistence type="predicted"/>
<keyword evidence="2" id="KW-1185">Reference proteome</keyword>
<dbReference type="OrthoDB" id="3044497at2759"/>
<evidence type="ECO:0008006" key="3">
    <source>
        <dbReference type="Google" id="ProtNLM"/>
    </source>
</evidence>
<organism evidence="1 2">
    <name type="scientific">Suillus luteus UH-Slu-Lm8-n1</name>
    <dbReference type="NCBI Taxonomy" id="930992"/>
    <lineage>
        <taxon>Eukaryota</taxon>
        <taxon>Fungi</taxon>
        <taxon>Dikarya</taxon>
        <taxon>Basidiomycota</taxon>
        <taxon>Agaricomycotina</taxon>
        <taxon>Agaricomycetes</taxon>
        <taxon>Agaricomycetidae</taxon>
        <taxon>Boletales</taxon>
        <taxon>Suillineae</taxon>
        <taxon>Suillaceae</taxon>
        <taxon>Suillus</taxon>
    </lineage>
</organism>